<sequence length="322" mass="35331">MPVMNEELLRSLPNLPDILAKLKSGEYDLFGGVVRHAKGTEKGGQIVGHLLFPGDSQQTHAQLQQLQDALSNGMGSLQTGMEHLQQSMNVLQSLQTANLVMTGLNLAVTTAGFVIVCQKLNKISAQIQAQSQTIAETWRLVSEAHERGQLTDEAQFRSLLLSARQFCEEGDVQQLKALIPDFHKEYQFTKLVLERHAAIPASATQRMSDVKLLQDRLINLGLALSHVQAKSGAVKYAHESLAQLESDIRVLNAQRVEGLSSDRATASRITHEQFAGLTNFLQHGKQMLPALAYQAEVIALESRHPGVLQRASGSKEIMFLAA</sequence>
<organism evidence="1 2">
    <name type="scientific">Pseudomonas piscis</name>
    <dbReference type="NCBI Taxonomy" id="2614538"/>
    <lineage>
        <taxon>Bacteria</taxon>
        <taxon>Pseudomonadati</taxon>
        <taxon>Pseudomonadota</taxon>
        <taxon>Gammaproteobacteria</taxon>
        <taxon>Pseudomonadales</taxon>
        <taxon>Pseudomonadaceae</taxon>
        <taxon>Pseudomonas</taxon>
    </lineage>
</organism>
<dbReference type="EMBL" id="WHUV01000002">
    <property type="protein sequence ID" value="MQA54256.1"/>
    <property type="molecule type" value="Genomic_DNA"/>
</dbReference>
<dbReference type="RefSeq" id="WP_152897804.1">
    <property type="nucleotide sequence ID" value="NZ_WHUV01000002.1"/>
</dbReference>
<protein>
    <submittedName>
        <fullName evidence="1">Uncharacterized protein</fullName>
    </submittedName>
</protein>
<evidence type="ECO:0000313" key="2">
    <source>
        <dbReference type="Proteomes" id="UP000486534"/>
    </source>
</evidence>
<name>A0A7X1U4V2_9PSED</name>
<gene>
    <name evidence="1" type="ORF">GDH07_13145</name>
</gene>
<evidence type="ECO:0000313" key="1">
    <source>
        <dbReference type="EMBL" id="MQA54256.1"/>
    </source>
</evidence>
<reference evidence="1 2" key="1">
    <citation type="submission" date="2019-10" db="EMBL/GenBank/DDBJ databases">
        <title>Pseudomonas dajingensis sp. nov., isolated from the profound head ulcers of farmed Murray cod (Maccullochella peelii peelii).</title>
        <authorList>
            <person name="Liu Y."/>
        </authorList>
    </citation>
    <scope>NUCLEOTIDE SEQUENCE [LARGE SCALE GENOMIC DNA]</scope>
    <source>
        <strain evidence="1 2">MC042</strain>
    </source>
</reference>
<dbReference type="Proteomes" id="UP000486534">
    <property type="component" value="Unassembled WGS sequence"/>
</dbReference>
<proteinExistence type="predicted"/>
<comment type="caution">
    <text evidence="1">The sequence shown here is derived from an EMBL/GenBank/DDBJ whole genome shotgun (WGS) entry which is preliminary data.</text>
</comment>
<accession>A0A7X1U4V2</accession>
<dbReference type="AlphaFoldDB" id="A0A7X1U4V2"/>